<dbReference type="GO" id="GO:0003676">
    <property type="term" value="F:nucleic acid binding"/>
    <property type="evidence" value="ECO:0007669"/>
    <property type="project" value="InterPro"/>
</dbReference>
<dbReference type="OrthoDB" id="9801263at2"/>
<accession>A0A1M7IPH3</accession>
<dbReference type="InterPro" id="IPR009362">
    <property type="entry name" value="YhcG_C"/>
</dbReference>
<evidence type="ECO:0000256" key="1">
    <source>
        <dbReference type="SAM" id="Coils"/>
    </source>
</evidence>
<gene>
    <name evidence="4" type="ORF">SAMN05878281_0637</name>
</gene>
<dbReference type="RefSeq" id="WP_079733939.1">
    <property type="nucleotide sequence ID" value="NZ_LT670848.1"/>
</dbReference>
<keyword evidence="4" id="KW-0540">Nuclease</keyword>
<feature type="coiled-coil region" evidence="1">
    <location>
        <begin position="4"/>
        <end position="31"/>
    </location>
</feature>
<keyword evidence="4" id="KW-0378">Hydrolase</keyword>
<dbReference type="InterPro" id="IPR053148">
    <property type="entry name" value="PD-DEXK-like_domain"/>
</dbReference>
<dbReference type="InterPro" id="IPR011856">
    <property type="entry name" value="tRNA_endonuc-like_dom_sf"/>
</dbReference>
<dbReference type="GO" id="GO:0004519">
    <property type="term" value="F:endonuclease activity"/>
    <property type="evidence" value="ECO:0007669"/>
    <property type="project" value="UniProtKB-KW"/>
</dbReference>
<dbReference type="PANTHER" id="PTHR30547:SF5">
    <property type="entry name" value="NUCLEASE YHCG-RELATED"/>
    <property type="match status" value="1"/>
</dbReference>
<dbReference type="STRING" id="143223.SAMN05878281_0637"/>
<feature type="domain" description="YhcG PDDEXK nuclease" evidence="2">
    <location>
        <begin position="168"/>
        <end position="320"/>
    </location>
</feature>
<dbReference type="Pfam" id="PF06250">
    <property type="entry name" value="YhcG_C"/>
    <property type="match status" value="1"/>
</dbReference>
<dbReference type="Pfam" id="PF17761">
    <property type="entry name" value="DUF1016_N"/>
    <property type="match status" value="1"/>
</dbReference>
<dbReference type="Proteomes" id="UP000190235">
    <property type="component" value="Chromosome I"/>
</dbReference>
<sequence length="327" mass="38480">MKPNKQHNALLQEIRDILEQARQKVATAVNSAMVFAYWEIGKRIVEEEQKGSERAEYGTYLLKELAKNLSNDFGKSFDARELRRIRQFYLSFPIRDTVRPELSWSHYRLLIRVEDKTVKQFYLKESISQHWSTRKLDRNISSQYYQRILSNQSNKEIASETNELSKLDFIKNPYVLEFLDLPANLTHKEKDIEKGIIAHLQTFLLELGKGFAFVAQQKLVRTETSDFFIDLVFYNYHLKCFVVIDIKSGKLSHQDIGQLDMYVRMFDEREKSKNDNPTIGILLCADTDNVVAKYSVLNDKKNLFASKYQMYLPSEEELQQFIEKDLE</sequence>
<name>A0A1M7IPH3_9FLAO</name>
<evidence type="ECO:0000259" key="2">
    <source>
        <dbReference type="Pfam" id="PF06250"/>
    </source>
</evidence>
<keyword evidence="5" id="KW-1185">Reference proteome</keyword>
<evidence type="ECO:0000259" key="3">
    <source>
        <dbReference type="Pfam" id="PF17761"/>
    </source>
</evidence>
<dbReference type="Gene3D" id="3.40.1350.10">
    <property type="match status" value="1"/>
</dbReference>
<protein>
    <submittedName>
        <fullName evidence="4">Predicted nuclease of restriction endonuclease-like (RecB) superfamily, DUF1016 family</fullName>
    </submittedName>
</protein>
<feature type="domain" description="YhcG N-terminal" evidence="3">
    <location>
        <begin position="13"/>
        <end position="147"/>
    </location>
</feature>
<evidence type="ECO:0000313" key="5">
    <source>
        <dbReference type="Proteomes" id="UP000190235"/>
    </source>
</evidence>
<dbReference type="EMBL" id="LT670848">
    <property type="protein sequence ID" value="SHM42559.1"/>
    <property type="molecule type" value="Genomic_DNA"/>
</dbReference>
<keyword evidence="4" id="KW-0255">Endonuclease</keyword>
<reference evidence="5" key="1">
    <citation type="submission" date="2016-11" db="EMBL/GenBank/DDBJ databases">
        <authorList>
            <person name="Varghese N."/>
            <person name="Submissions S."/>
        </authorList>
    </citation>
    <scope>NUCLEOTIDE SEQUENCE [LARGE SCALE GENOMIC DNA]</scope>
    <source>
        <strain evidence="5">ACAM 48</strain>
    </source>
</reference>
<dbReference type="AlphaFoldDB" id="A0A1M7IPH3"/>
<keyword evidence="1" id="KW-0175">Coiled coil</keyword>
<organism evidence="4 5">
    <name type="scientific">Salegentibacter salegens</name>
    <dbReference type="NCBI Taxonomy" id="143223"/>
    <lineage>
        <taxon>Bacteria</taxon>
        <taxon>Pseudomonadati</taxon>
        <taxon>Bacteroidota</taxon>
        <taxon>Flavobacteriia</taxon>
        <taxon>Flavobacteriales</taxon>
        <taxon>Flavobacteriaceae</taxon>
        <taxon>Salegentibacter</taxon>
    </lineage>
</organism>
<dbReference type="InterPro" id="IPR041527">
    <property type="entry name" value="YhcG_N"/>
</dbReference>
<dbReference type="PANTHER" id="PTHR30547">
    <property type="entry name" value="UNCHARACTERIZED PROTEIN YHCG-RELATED"/>
    <property type="match status" value="1"/>
</dbReference>
<proteinExistence type="predicted"/>
<evidence type="ECO:0000313" key="4">
    <source>
        <dbReference type="EMBL" id="SHM42559.1"/>
    </source>
</evidence>